<evidence type="ECO:0000256" key="7">
    <source>
        <dbReference type="ARBA" id="ARBA00022962"/>
    </source>
</evidence>
<dbReference type="GO" id="GO:0051536">
    <property type="term" value="F:iron-sulfur cluster binding"/>
    <property type="evidence" value="ECO:0007669"/>
    <property type="project" value="UniProtKB-KW"/>
</dbReference>
<feature type="binding site" evidence="11">
    <location>
        <position position="400"/>
    </location>
    <ligand>
        <name>[4Fe-4S] cluster</name>
        <dbReference type="ChEBI" id="CHEBI:49883"/>
    </ligand>
</feature>
<dbReference type="Gene3D" id="3.40.50.2020">
    <property type="match status" value="1"/>
</dbReference>
<feature type="binding site" evidence="10">
    <location>
        <position position="301"/>
    </location>
    <ligand>
        <name>Mg(2+)</name>
        <dbReference type="ChEBI" id="CHEBI:18420"/>
    </ligand>
</feature>
<dbReference type="InterPro" id="IPR029057">
    <property type="entry name" value="PRTase-like"/>
</dbReference>
<evidence type="ECO:0000313" key="14">
    <source>
        <dbReference type="Proteomes" id="UP000177817"/>
    </source>
</evidence>
<dbReference type="GO" id="GO:0004044">
    <property type="term" value="F:amidophosphoribosyltransferase activity"/>
    <property type="evidence" value="ECO:0007669"/>
    <property type="project" value="UniProtKB-EC"/>
</dbReference>
<evidence type="ECO:0000256" key="10">
    <source>
        <dbReference type="PIRSR" id="PIRSR000485-2"/>
    </source>
</evidence>
<feature type="binding site" evidence="11">
    <location>
        <position position="254"/>
    </location>
    <ligand>
        <name>[4Fe-4S] cluster</name>
        <dbReference type="ChEBI" id="CHEBI:49883"/>
    </ligand>
</feature>
<reference evidence="13 14" key="1">
    <citation type="journal article" date="2016" name="Nat. Commun.">
        <title>Thousands of microbial genomes shed light on interconnected biogeochemical processes in an aquifer system.</title>
        <authorList>
            <person name="Anantharaman K."/>
            <person name="Brown C.T."/>
            <person name="Hug L.A."/>
            <person name="Sharon I."/>
            <person name="Castelle C.J."/>
            <person name="Probst A.J."/>
            <person name="Thomas B.C."/>
            <person name="Singh A."/>
            <person name="Wilkins M.J."/>
            <person name="Karaoz U."/>
            <person name="Brodie E.L."/>
            <person name="Williams K.H."/>
            <person name="Hubbard S.S."/>
            <person name="Banfield J.F."/>
        </authorList>
    </citation>
    <scope>NUCLEOTIDE SEQUENCE [LARGE SCALE GENOMIC DNA]</scope>
</reference>
<keyword evidence="11" id="KW-0408">Iron</keyword>
<evidence type="ECO:0000256" key="5">
    <source>
        <dbReference type="ARBA" id="ARBA00022679"/>
    </source>
</evidence>
<dbReference type="AlphaFoldDB" id="A0A1G2BM12"/>
<dbReference type="SUPFAM" id="SSF53271">
    <property type="entry name" value="PRTase-like"/>
    <property type="match status" value="1"/>
</dbReference>
<evidence type="ECO:0000256" key="8">
    <source>
        <dbReference type="PIRNR" id="PIRNR000485"/>
    </source>
</evidence>
<keyword evidence="11" id="KW-0411">Iron-sulfur</keyword>
<gene>
    <name evidence="13" type="ORF">A2677_04005</name>
</gene>
<dbReference type="GO" id="GO:0006189">
    <property type="term" value="P:'de novo' IMP biosynthetic process"/>
    <property type="evidence" value="ECO:0007669"/>
    <property type="project" value="UniProtKB-UniPathway"/>
</dbReference>
<protein>
    <recommendedName>
        <fullName evidence="3 8">Amidophosphoribosyltransferase</fullName>
        <shortName evidence="8">ATase</shortName>
        <ecNumber evidence="3 8">2.4.2.14</ecNumber>
    </recommendedName>
    <alternativeName>
        <fullName evidence="8">Glutamine phosphoribosylpyrophosphate amidotransferase</fullName>
    </alternativeName>
</protein>
<proteinExistence type="inferred from homology"/>
<comment type="catalytic activity">
    <reaction evidence="8">
        <text>5-phospho-beta-D-ribosylamine + L-glutamate + diphosphate = 5-phospho-alpha-D-ribose 1-diphosphate + L-glutamine + H2O</text>
        <dbReference type="Rhea" id="RHEA:14905"/>
        <dbReference type="ChEBI" id="CHEBI:15377"/>
        <dbReference type="ChEBI" id="CHEBI:29985"/>
        <dbReference type="ChEBI" id="CHEBI:33019"/>
        <dbReference type="ChEBI" id="CHEBI:58017"/>
        <dbReference type="ChEBI" id="CHEBI:58359"/>
        <dbReference type="ChEBI" id="CHEBI:58681"/>
        <dbReference type="EC" id="2.4.2.14"/>
    </reaction>
</comment>
<dbReference type="Pfam" id="PF13522">
    <property type="entry name" value="GATase_6"/>
    <property type="match status" value="1"/>
</dbReference>
<evidence type="ECO:0000256" key="4">
    <source>
        <dbReference type="ARBA" id="ARBA00022676"/>
    </source>
</evidence>
<comment type="similarity">
    <text evidence="2 8">In the C-terminal section; belongs to the purine/pyrimidine phosphoribosyltransferase family.</text>
</comment>
<feature type="binding site" evidence="11">
    <location>
        <position position="456"/>
    </location>
    <ligand>
        <name>[4Fe-4S] cluster</name>
        <dbReference type="ChEBI" id="CHEBI:49883"/>
    </ligand>
</feature>
<evidence type="ECO:0000256" key="2">
    <source>
        <dbReference type="ARBA" id="ARBA00010138"/>
    </source>
</evidence>
<keyword evidence="10" id="KW-0479">Metal-binding</keyword>
<dbReference type="InterPro" id="IPR029055">
    <property type="entry name" value="Ntn_hydrolases_N"/>
</dbReference>
<dbReference type="EMBL" id="MHKK01000030">
    <property type="protein sequence ID" value="OGY89589.1"/>
    <property type="molecule type" value="Genomic_DNA"/>
</dbReference>
<comment type="cofactor">
    <cofactor evidence="10">
        <name>Mg(2+)</name>
        <dbReference type="ChEBI" id="CHEBI:18420"/>
    </cofactor>
    <text evidence="10">Binds 1 Mg(2+) ion per subunit.</text>
</comment>
<evidence type="ECO:0000256" key="6">
    <source>
        <dbReference type="ARBA" id="ARBA00022755"/>
    </source>
</evidence>
<feature type="active site" description="Nucleophile" evidence="9">
    <location>
        <position position="2"/>
    </location>
</feature>
<dbReference type="CDD" id="cd06223">
    <property type="entry name" value="PRTases_typeI"/>
    <property type="match status" value="1"/>
</dbReference>
<dbReference type="InterPro" id="IPR005854">
    <property type="entry name" value="PurF"/>
</dbReference>
<keyword evidence="10" id="KW-0460">Magnesium</keyword>
<evidence type="ECO:0000256" key="11">
    <source>
        <dbReference type="PIRSR" id="PIRSR000485-3"/>
    </source>
</evidence>
<dbReference type="GO" id="GO:0009113">
    <property type="term" value="P:purine nucleobase biosynthetic process"/>
    <property type="evidence" value="ECO:0007669"/>
    <property type="project" value="InterPro"/>
</dbReference>
<dbReference type="GO" id="GO:0046872">
    <property type="term" value="F:metal ion binding"/>
    <property type="evidence" value="ECO:0007669"/>
    <property type="project" value="UniProtKB-KW"/>
</dbReference>
<feature type="domain" description="Glutamine amidotransferase type-2" evidence="12">
    <location>
        <begin position="2"/>
        <end position="237"/>
    </location>
</feature>
<dbReference type="EC" id="2.4.2.14" evidence="3 8"/>
<dbReference type="PROSITE" id="PS51278">
    <property type="entry name" value="GATASE_TYPE_2"/>
    <property type="match status" value="1"/>
</dbReference>
<evidence type="ECO:0000256" key="9">
    <source>
        <dbReference type="PIRSR" id="PIRSR000485-1"/>
    </source>
</evidence>
<dbReference type="PIRSF" id="PIRSF000485">
    <property type="entry name" value="Amd_phspho_trans"/>
    <property type="match status" value="1"/>
</dbReference>
<comment type="pathway">
    <text evidence="1 8">Purine metabolism; IMP biosynthesis via de novo pathway; N(1)-(5-phospho-D-ribosyl)glycinamide from 5-phospho-alpha-D-ribose 1-diphosphate: step 1/2.</text>
</comment>
<dbReference type="PANTHER" id="PTHR11907">
    <property type="entry name" value="AMIDOPHOSPHORIBOSYLTRANSFERASE"/>
    <property type="match status" value="1"/>
</dbReference>
<evidence type="ECO:0000259" key="12">
    <source>
        <dbReference type="PROSITE" id="PS51278"/>
    </source>
</evidence>
<dbReference type="Proteomes" id="UP000177817">
    <property type="component" value="Unassembled WGS sequence"/>
</dbReference>
<evidence type="ECO:0000313" key="13">
    <source>
        <dbReference type="EMBL" id="OGY89589.1"/>
    </source>
</evidence>
<keyword evidence="7" id="KW-0315">Glutamine amidotransferase</keyword>
<keyword evidence="6 8" id="KW-0658">Purine biosynthesis</keyword>
<accession>A0A1G2BM12</accession>
<dbReference type="SUPFAM" id="SSF56235">
    <property type="entry name" value="N-terminal nucleophile aminohydrolases (Ntn hydrolases)"/>
    <property type="match status" value="1"/>
</dbReference>
<feature type="binding site" evidence="10">
    <location>
        <position position="363"/>
    </location>
    <ligand>
        <name>Mg(2+)</name>
        <dbReference type="ChEBI" id="CHEBI:18420"/>
    </ligand>
</feature>
<keyword evidence="4 8" id="KW-0328">Glycosyltransferase</keyword>
<dbReference type="UniPathway" id="UPA00074">
    <property type="reaction ID" value="UER00124"/>
</dbReference>
<comment type="cofactor">
    <cofactor evidence="11">
        <name>[4Fe-4S] cluster</name>
        <dbReference type="ChEBI" id="CHEBI:49883"/>
    </cofactor>
    <text evidence="11">Binds 1 [4Fe-4S] cluster per subunit.</text>
</comment>
<feature type="binding site" evidence="11">
    <location>
        <position position="453"/>
    </location>
    <ligand>
        <name>[4Fe-4S] cluster</name>
        <dbReference type="ChEBI" id="CHEBI:49883"/>
    </ligand>
</feature>
<comment type="caution">
    <text evidence="13">The sequence shown here is derived from an EMBL/GenBank/DDBJ whole genome shotgun (WGS) entry which is preliminary data.</text>
</comment>
<keyword evidence="5 8" id="KW-0808">Transferase</keyword>
<dbReference type="InterPro" id="IPR000836">
    <property type="entry name" value="PRTase_dom"/>
</dbReference>
<dbReference type="Gene3D" id="3.60.20.10">
    <property type="entry name" value="Glutamine Phosphoribosylpyrophosphate, subunit 1, domain 1"/>
    <property type="match status" value="1"/>
</dbReference>
<evidence type="ECO:0000256" key="1">
    <source>
        <dbReference type="ARBA" id="ARBA00005209"/>
    </source>
</evidence>
<name>A0A1G2BM12_9BACT</name>
<sequence>MCGIAGCYNTRHAPNITQLGLHQLQHRGQEWVGMISSDGNHFFPERAPLRREGLVMHVLTPEVMRTMTGHMAIGHLRYSTQGASELNNAQPHEAQTDAGPVFFCSNGDIVNCGELRSLLRADGFTFYSDNDGEVIVKLIAYCYQHGERSWIAAIRRAKVMLNGSYSGVLMIRDRMFLIRDHLENRPFSYTVAKDGAVFFASETSALDIMTADYEGFNGHEYEPREVPGNVIIELAEGKVLEHPTIQGSPRRAHCVFEPIYFSRPDSTVFGIQAKLFRRKLGEALVREAHPEGDIVSPVPDSSVEASLAVSRVTGIPLEHILYRHHYTGRTFIAPSQKLRDYGVKLKFNPDRRAIPGKRIVLVDDSIVRGTTMRKLIGMLKRYRPAQITLLITCPLIMHACYYGIDMKGGLIAAALQGDVEAIKTKIGLDPHDRLYFLSLDGLKSCLDNPSDWCMACLDGLYPTDVSGFQAHA</sequence>
<dbReference type="InterPro" id="IPR017932">
    <property type="entry name" value="GATase_2_dom"/>
</dbReference>
<organism evidence="13 14">
    <name type="scientific">Candidatus Komeilibacteria bacterium RIFCSPHIGHO2_01_FULL_52_14</name>
    <dbReference type="NCBI Taxonomy" id="1798549"/>
    <lineage>
        <taxon>Bacteria</taxon>
        <taxon>Candidatus Komeiliibacteriota</taxon>
    </lineage>
</organism>
<feature type="binding site" evidence="10">
    <location>
        <position position="364"/>
    </location>
    <ligand>
        <name>Mg(2+)</name>
        <dbReference type="ChEBI" id="CHEBI:18420"/>
    </ligand>
</feature>
<evidence type="ECO:0000256" key="3">
    <source>
        <dbReference type="ARBA" id="ARBA00011941"/>
    </source>
</evidence>